<proteinExistence type="predicted"/>
<dbReference type="Proteomes" id="UP000676565">
    <property type="component" value="Unassembled WGS sequence"/>
</dbReference>
<comment type="caution">
    <text evidence="3">The sequence shown here is derived from an EMBL/GenBank/DDBJ whole genome shotgun (WGS) entry which is preliminary data.</text>
</comment>
<reference evidence="3 4" key="1">
    <citation type="submission" date="2021-04" db="EMBL/GenBank/DDBJ databases">
        <authorList>
            <person name="Ivanova A."/>
        </authorList>
    </citation>
    <scope>NUCLEOTIDE SEQUENCE [LARGE SCALE GENOMIC DNA]</scope>
    <source>
        <strain evidence="3 4">G18</strain>
    </source>
</reference>
<dbReference type="EMBL" id="JAGKQQ010000001">
    <property type="protein sequence ID" value="MBP3954207.1"/>
    <property type="molecule type" value="Genomic_DNA"/>
</dbReference>
<organism evidence="3 4">
    <name type="scientific">Gemmata palustris</name>
    <dbReference type="NCBI Taxonomy" id="2822762"/>
    <lineage>
        <taxon>Bacteria</taxon>
        <taxon>Pseudomonadati</taxon>
        <taxon>Planctomycetota</taxon>
        <taxon>Planctomycetia</taxon>
        <taxon>Gemmatales</taxon>
        <taxon>Gemmataceae</taxon>
        <taxon>Gemmata</taxon>
    </lineage>
</organism>
<feature type="chain" id="PRO_5047251615" description="Lipoprotein" evidence="2">
    <location>
        <begin position="22"/>
        <end position="75"/>
    </location>
</feature>
<name>A0ABS5BL39_9BACT</name>
<feature type="compositionally biased region" description="Pro residues" evidence="1">
    <location>
        <begin position="37"/>
        <end position="67"/>
    </location>
</feature>
<protein>
    <recommendedName>
        <fullName evidence="5">Lipoprotein</fullName>
    </recommendedName>
</protein>
<evidence type="ECO:0000313" key="4">
    <source>
        <dbReference type="Proteomes" id="UP000676565"/>
    </source>
</evidence>
<dbReference type="RefSeq" id="WP_210652349.1">
    <property type="nucleotide sequence ID" value="NZ_JAGKQQ010000001.1"/>
</dbReference>
<feature type="region of interest" description="Disordered" evidence="1">
    <location>
        <begin position="29"/>
        <end position="75"/>
    </location>
</feature>
<feature type="signal peptide" evidence="2">
    <location>
        <begin position="1"/>
        <end position="21"/>
    </location>
</feature>
<evidence type="ECO:0000313" key="3">
    <source>
        <dbReference type="EMBL" id="MBP3954207.1"/>
    </source>
</evidence>
<evidence type="ECO:0000256" key="1">
    <source>
        <dbReference type="SAM" id="MobiDB-lite"/>
    </source>
</evidence>
<gene>
    <name evidence="3" type="ORF">J8F10_02715</name>
</gene>
<accession>A0ABS5BL39</accession>
<evidence type="ECO:0008006" key="5">
    <source>
        <dbReference type="Google" id="ProtNLM"/>
    </source>
</evidence>
<sequence length="75" mass="7541">MKRFILLAALAPLTGCTNAPGAGFLDSCFPSRAKSDAPPPAPGPRPVGDPVGPGPGPKPDKALPPPDFGADPRNN</sequence>
<evidence type="ECO:0000256" key="2">
    <source>
        <dbReference type="SAM" id="SignalP"/>
    </source>
</evidence>
<keyword evidence="2" id="KW-0732">Signal</keyword>
<keyword evidence="4" id="KW-1185">Reference proteome</keyword>